<evidence type="ECO:0000313" key="6">
    <source>
        <dbReference type="EMBL" id="ABG03847.1"/>
    </source>
</evidence>
<accession>Q1AXN1</accession>
<dbReference type="HOGENOM" id="CLU_979646_0_0_11"/>
<sequence length="284" mass="30484">MQLFCCLRVIYLKKTENQSGGCPRGHPFRPEKGDALLNLRNLYRVFRESRRAARRSATLAVVGDGPRVPELASLLGARREMRGAEVILTVSGEGSAALSGKAVEDPGEIPLPPPGEGAEGLAARIAGALDEDYLVPLAKGHPAFRRAVCEEIIRKNARQNAVIGALPIPGADMPVMTANQARMVLGIAAAYDEELSLERARELLGVLAAGFGFRALSRQVVKLVPFGGWAAAAAIGYAGTLAMGRAAVLYFERGGQKVGERELAEIRGRAAEEAKEFVARFRRR</sequence>
<keyword evidence="7" id="KW-1185">Reference proteome</keyword>
<dbReference type="Proteomes" id="UP000006637">
    <property type="component" value="Chromosome"/>
</dbReference>
<dbReference type="AlphaFoldDB" id="Q1AXN1"/>
<reference evidence="6 7" key="1">
    <citation type="submission" date="2006-06" db="EMBL/GenBank/DDBJ databases">
        <title>Complete sequence of Rubrobacter xylanophilus DSM 9941.</title>
        <authorList>
            <consortium name="US DOE Joint Genome Institute"/>
            <person name="Copeland A."/>
            <person name="Lucas S."/>
            <person name="Lapidus A."/>
            <person name="Barry K."/>
            <person name="Detter J.C."/>
            <person name="Glavina del Rio T."/>
            <person name="Hammon N."/>
            <person name="Israni S."/>
            <person name="Dalin E."/>
            <person name="Tice H."/>
            <person name="Pitluck S."/>
            <person name="Munk A.C."/>
            <person name="Brettin T."/>
            <person name="Bruce D."/>
            <person name="Han C."/>
            <person name="Tapia R."/>
            <person name="Gilna P."/>
            <person name="Schmutz J."/>
            <person name="Larimer F."/>
            <person name="Land M."/>
            <person name="Hauser L."/>
            <person name="Kyrpides N."/>
            <person name="Lykidis A."/>
            <person name="da Costa M.S."/>
            <person name="Rainey F.A."/>
            <person name="Empadinhas N."/>
            <person name="Jolivet E."/>
            <person name="Battista J.R."/>
            <person name="Richardson P."/>
        </authorList>
    </citation>
    <scope>NUCLEOTIDE SEQUENCE [LARGE SCALE GENOMIC DNA]</scope>
    <source>
        <strain evidence="7">DSM 9941 / NBRC 16129 / PRD-1</strain>
    </source>
</reference>
<dbReference type="eggNOG" id="COG3597">
    <property type="taxonomic scope" value="Bacteria"/>
</dbReference>
<evidence type="ECO:0000313" key="7">
    <source>
        <dbReference type="Proteomes" id="UP000006637"/>
    </source>
</evidence>
<gene>
    <name evidence="6" type="ordered locus">Rxyl_0880</name>
</gene>
<proteinExistence type="predicted"/>
<evidence type="ECO:0000256" key="2">
    <source>
        <dbReference type="ARBA" id="ARBA00022692"/>
    </source>
</evidence>
<dbReference type="InterPro" id="IPR021147">
    <property type="entry name" value="DUF697"/>
</dbReference>
<dbReference type="EMBL" id="CP000386">
    <property type="protein sequence ID" value="ABG03847.1"/>
    <property type="molecule type" value="Genomic_DNA"/>
</dbReference>
<keyword evidence="3 5" id="KW-1133">Transmembrane helix</keyword>
<evidence type="ECO:0000256" key="1">
    <source>
        <dbReference type="ARBA" id="ARBA00004141"/>
    </source>
</evidence>
<dbReference type="KEGG" id="rxy:Rxyl_0880"/>
<keyword evidence="4 5" id="KW-0472">Membrane</keyword>
<keyword evidence="2 5" id="KW-0812">Transmembrane</keyword>
<feature type="transmembrane region" description="Helical" evidence="5">
    <location>
        <begin position="226"/>
        <end position="251"/>
    </location>
</feature>
<evidence type="ECO:0000256" key="5">
    <source>
        <dbReference type="SAM" id="Phobius"/>
    </source>
</evidence>
<dbReference type="Pfam" id="PF05128">
    <property type="entry name" value="DUF697"/>
    <property type="match status" value="1"/>
</dbReference>
<dbReference type="STRING" id="266117.Rxyl_0880"/>
<protein>
    <submittedName>
        <fullName evidence="6">Uncharacterized protein/domain associated with GTPases-like protein</fullName>
    </submittedName>
</protein>
<dbReference type="GO" id="GO:0016020">
    <property type="term" value="C:membrane"/>
    <property type="evidence" value="ECO:0007669"/>
    <property type="project" value="UniProtKB-SubCell"/>
</dbReference>
<organism evidence="6 7">
    <name type="scientific">Rubrobacter xylanophilus (strain DSM 9941 / JCM 11954 / NBRC 16129 / PRD-1)</name>
    <dbReference type="NCBI Taxonomy" id="266117"/>
    <lineage>
        <taxon>Bacteria</taxon>
        <taxon>Bacillati</taxon>
        <taxon>Actinomycetota</taxon>
        <taxon>Rubrobacteria</taxon>
        <taxon>Rubrobacterales</taxon>
        <taxon>Rubrobacteraceae</taxon>
        <taxon>Rubrobacter</taxon>
    </lineage>
</organism>
<comment type="subcellular location">
    <subcellularLocation>
        <location evidence="1">Membrane</location>
        <topology evidence="1">Multi-pass membrane protein</topology>
    </subcellularLocation>
</comment>
<name>Q1AXN1_RUBXD</name>
<evidence type="ECO:0000256" key="4">
    <source>
        <dbReference type="ARBA" id="ARBA00023136"/>
    </source>
</evidence>
<evidence type="ECO:0000256" key="3">
    <source>
        <dbReference type="ARBA" id="ARBA00022989"/>
    </source>
</evidence>